<protein>
    <submittedName>
        <fullName evidence="2">GyrI-like domain-containing protein</fullName>
    </submittedName>
</protein>
<reference evidence="2 3" key="2">
    <citation type="journal article" date="2024" name="Int. J. Syst. Evol. Microbiol.">
        <title>Promethearchaeum syntrophicum gen. nov., sp. nov., an anaerobic, obligately syntrophic archaeon, the first isolate of the lineage 'Asgard' archaea, and proposal of the new archaeal phylum Promethearchaeota phyl. nov. and kingdom Promethearchaeati regn. nov.</title>
        <authorList>
            <person name="Imachi H."/>
            <person name="Nobu M.K."/>
            <person name="Kato S."/>
            <person name="Takaki Y."/>
            <person name="Miyazaki M."/>
            <person name="Miyata M."/>
            <person name="Ogawara M."/>
            <person name="Saito Y."/>
            <person name="Sakai S."/>
            <person name="Tahara Y.O."/>
            <person name="Takano Y."/>
            <person name="Tasumi E."/>
            <person name="Uematsu K."/>
            <person name="Yoshimura T."/>
            <person name="Itoh T."/>
            <person name="Ohkuma M."/>
            <person name="Takai K."/>
        </authorList>
    </citation>
    <scope>NUCLEOTIDE SEQUENCE [LARGE SCALE GENOMIC DNA]</scope>
    <source>
        <strain evidence="2 3">MK-D1</strain>
    </source>
</reference>
<dbReference type="InterPro" id="IPR011256">
    <property type="entry name" value="Reg_factor_effector_dom_sf"/>
</dbReference>
<sequence>MPAKKKLDYKKEFPDLYKPSLKTPLIIKIPEMMFFMIDGVGDPNTSEEYKDAVQVLYNISYTLKIKVIKKESPSKDYVVPPLEGLWYMPKMEEWSMEDKNKWQWTMMIRIPDFIKDSQIKKAMKILKETKNPKLLSKLRYEKYNEGTCVQIMYLGAYDDEPPTIAKIHKFAEEKGYSLEGKHHEIYLSDPRRVEPERLKTILRQPIIKSI</sequence>
<organism evidence="2 3">
    <name type="scientific">Promethearchaeum syntrophicum</name>
    <dbReference type="NCBI Taxonomy" id="2594042"/>
    <lineage>
        <taxon>Archaea</taxon>
        <taxon>Promethearchaeati</taxon>
        <taxon>Promethearchaeota</taxon>
        <taxon>Promethearchaeia</taxon>
        <taxon>Promethearchaeales</taxon>
        <taxon>Promethearchaeaceae</taxon>
        <taxon>Promethearchaeum</taxon>
    </lineage>
</organism>
<dbReference type="EMBL" id="CP042905">
    <property type="protein sequence ID" value="QEE17307.1"/>
    <property type="molecule type" value="Genomic_DNA"/>
</dbReference>
<evidence type="ECO:0000313" key="3">
    <source>
        <dbReference type="Proteomes" id="UP000321408"/>
    </source>
</evidence>
<dbReference type="InterPro" id="IPR029442">
    <property type="entry name" value="GyrI-like"/>
</dbReference>
<feature type="domain" description="GyrI-like small molecule binding" evidence="1">
    <location>
        <begin position="25"/>
        <end position="200"/>
    </location>
</feature>
<dbReference type="InterPro" id="IPR008319">
    <property type="entry name" value="GyrI-like_CCH_Lin2189-like"/>
</dbReference>
<name>A0A5B9DF26_9ARCH</name>
<proteinExistence type="predicted"/>
<evidence type="ECO:0000313" key="2">
    <source>
        <dbReference type="EMBL" id="QEE17307.1"/>
    </source>
</evidence>
<dbReference type="GeneID" id="41331109"/>
<evidence type="ECO:0000259" key="1">
    <source>
        <dbReference type="Pfam" id="PF06445"/>
    </source>
</evidence>
<dbReference type="Proteomes" id="UP000321408">
    <property type="component" value="Chromosome"/>
</dbReference>
<accession>A0A5B9DF26</accession>
<dbReference type="SUPFAM" id="SSF55136">
    <property type="entry name" value="Probable bacterial effector-binding domain"/>
    <property type="match status" value="1"/>
</dbReference>
<dbReference type="PIRSF" id="PIRSF031644">
    <property type="entry name" value="UCP031644"/>
    <property type="match status" value="1"/>
</dbReference>
<dbReference type="Gene3D" id="3.20.80.10">
    <property type="entry name" value="Regulatory factor, effector binding domain"/>
    <property type="match status" value="1"/>
</dbReference>
<dbReference type="AlphaFoldDB" id="A0A5B9DF26"/>
<reference evidence="2 3" key="1">
    <citation type="journal article" date="2020" name="Nature">
        <title>Isolation of an archaeon at the prokaryote-eukaryote interface.</title>
        <authorList>
            <person name="Imachi H."/>
            <person name="Nobu M.K."/>
            <person name="Nakahara N."/>
            <person name="Morono Y."/>
            <person name="Ogawara M."/>
            <person name="Takaki Y."/>
            <person name="Takano Y."/>
            <person name="Uematsu K."/>
            <person name="Ikuta T."/>
            <person name="Ito M."/>
            <person name="Matsui Y."/>
            <person name="Miyazaki M."/>
            <person name="Murata K."/>
            <person name="Saito Y."/>
            <person name="Sakai S."/>
            <person name="Song C."/>
            <person name="Tasumi E."/>
            <person name="Yamanaka Y."/>
            <person name="Yamaguchi T."/>
            <person name="Kamagata Y."/>
            <person name="Tamaki H."/>
            <person name="Takai K."/>
        </authorList>
    </citation>
    <scope>NUCLEOTIDE SEQUENCE [LARGE SCALE GENOMIC DNA]</scope>
    <source>
        <strain evidence="2 3">MK-D1</strain>
    </source>
</reference>
<dbReference type="OrthoDB" id="136071at2157"/>
<gene>
    <name evidence="2" type="ORF">DSAG12_03140</name>
</gene>
<keyword evidence="3" id="KW-1185">Reference proteome</keyword>
<dbReference type="KEGG" id="psyt:DSAG12_03140"/>
<dbReference type="Pfam" id="PF06445">
    <property type="entry name" value="GyrI-like"/>
    <property type="match status" value="1"/>
</dbReference>
<dbReference type="RefSeq" id="WP_147664202.1">
    <property type="nucleotide sequence ID" value="NZ_CP042905.2"/>
</dbReference>